<organism evidence="1">
    <name type="scientific">Rhizophora mucronata</name>
    <name type="common">Asiatic mangrove</name>
    <dbReference type="NCBI Taxonomy" id="61149"/>
    <lineage>
        <taxon>Eukaryota</taxon>
        <taxon>Viridiplantae</taxon>
        <taxon>Streptophyta</taxon>
        <taxon>Embryophyta</taxon>
        <taxon>Tracheophyta</taxon>
        <taxon>Spermatophyta</taxon>
        <taxon>Magnoliopsida</taxon>
        <taxon>eudicotyledons</taxon>
        <taxon>Gunneridae</taxon>
        <taxon>Pentapetalae</taxon>
        <taxon>rosids</taxon>
        <taxon>fabids</taxon>
        <taxon>Malpighiales</taxon>
        <taxon>Rhizophoraceae</taxon>
        <taxon>Rhizophora</taxon>
    </lineage>
</organism>
<dbReference type="AlphaFoldDB" id="A0A2P2PQL0"/>
<name>A0A2P2PQL0_RHIMU</name>
<evidence type="ECO:0000313" key="1">
    <source>
        <dbReference type="EMBL" id="MBX57040.1"/>
    </source>
</evidence>
<protein>
    <submittedName>
        <fullName evidence="1">Uncharacterized protein</fullName>
    </submittedName>
</protein>
<sequence>MRYRSCHCRKERKENCGDFILSSCKVEIATRIL</sequence>
<proteinExistence type="predicted"/>
<accession>A0A2P2PQL0</accession>
<dbReference type="EMBL" id="GGEC01076556">
    <property type="protein sequence ID" value="MBX57040.1"/>
    <property type="molecule type" value="Transcribed_RNA"/>
</dbReference>
<reference evidence="1" key="1">
    <citation type="submission" date="2018-02" db="EMBL/GenBank/DDBJ databases">
        <title>Rhizophora mucronata_Transcriptome.</title>
        <authorList>
            <person name="Meera S.P."/>
            <person name="Sreeshan A."/>
            <person name="Augustine A."/>
        </authorList>
    </citation>
    <scope>NUCLEOTIDE SEQUENCE</scope>
    <source>
        <tissue evidence="1">Leaf</tissue>
    </source>
</reference>